<dbReference type="Proteomes" id="UP000887575">
    <property type="component" value="Unassembled WGS sequence"/>
</dbReference>
<keyword evidence="1" id="KW-1185">Reference proteome</keyword>
<accession>A0AAF3EH67</accession>
<dbReference type="AlphaFoldDB" id="A0AAF3EH67"/>
<evidence type="ECO:0000313" key="2">
    <source>
        <dbReference type="WBParaSite" id="MBELARI_LOCUS1334"/>
    </source>
</evidence>
<organism evidence="1 2">
    <name type="scientific">Mesorhabditis belari</name>
    <dbReference type="NCBI Taxonomy" id="2138241"/>
    <lineage>
        <taxon>Eukaryota</taxon>
        <taxon>Metazoa</taxon>
        <taxon>Ecdysozoa</taxon>
        <taxon>Nematoda</taxon>
        <taxon>Chromadorea</taxon>
        <taxon>Rhabditida</taxon>
        <taxon>Rhabditina</taxon>
        <taxon>Rhabditomorpha</taxon>
        <taxon>Rhabditoidea</taxon>
        <taxon>Rhabditidae</taxon>
        <taxon>Mesorhabditinae</taxon>
        <taxon>Mesorhabditis</taxon>
    </lineage>
</organism>
<dbReference type="WBParaSite" id="MBELARI_LOCUS1334">
    <property type="protein sequence ID" value="MBELARI_LOCUS1334"/>
    <property type="gene ID" value="MBELARI_LOCUS1334"/>
</dbReference>
<sequence length="167" mass="19387">MSLELKIFHSLNCSLCKSPYSKSSNDPKYPSQLWCRKAICGEYQFGFELIPYEFPGFLRDLLNDPSIIESPNGNGWLLSKPITNPLVCSKCDVKSYPKFHSIEGRDNWLQEFLCELPELIEQIPKVKQIRIRSTLDSYWEKTAKIDQELEEKFRAYEESLNKANGIV</sequence>
<protein>
    <submittedName>
        <fullName evidence="2">Uncharacterized protein</fullName>
    </submittedName>
</protein>
<evidence type="ECO:0000313" key="1">
    <source>
        <dbReference type="Proteomes" id="UP000887575"/>
    </source>
</evidence>
<name>A0AAF3EH67_9BILA</name>
<reference evidence="2" key="1">
    <citation type="submission" date="2024-02" db="UniProtKB">
        <authorList>
            <consortium name="WormBaseParasite"/>
        </authorList>
    </citation>
    <scope>IDENTIFICATION</scope>
</reference>
<proteinExistence type="predicted"/>